<name>A0A562V2S9_9ACTN</name>
<dbReference type="Pfam" id="PF00440">
    <property type="entry name" value="TetR_N"/>
    <property type="match status" value="1"/>
</dbReference>
<dbReference type="PROSITE" id="PS01081">
    <property type="entry name" value="HTH_TETR_1"/>
    <property type="match status" value="1"/>
</dbReference>
<keyword evidence="5" id="KW-1185">Reference proteome</keyword>
<evidence type="ECO:0000256" key="2">
    <source>
        <dbReference type="PROSITE-ProRule" id="PRU00335"/>
    </source>
</evidence>
<dbReference type="Gene3D" id="1.10.357.10">
    <property type="entry name" value="Tetracycline Repressor, domain 2"/>
    <property type="match status" value="1"/>
</dbReference>
<sequence>MTPTDTGTPRRQERGRRRMEQILHAAADEFARLGYEAATTNGIAAAAGISPGSLYQFFSGKADIARALAGLYREQLDAAQSAAFTREDLAGLPVPDVVAAVIGPLVEFNIAHPGFKALFARTDMPAELAEAVAPIHAVIHGKVGGLLAVLLPELSTKDLERATSVAIQLVRGMMPLIVAADPAARPALVTDLRNVLVGYLDTLR</sequence>
<dbReference type="InterPro" id="IPR041669">
    <property type="entry name" value="TetR_C_15"/>
</dbReference>
<feature type="domain" description="HTH tetR-type" evidence="3">
    <location>
        <begin position="16"/>
        <end position="76"/>
    </location>
</feature>
<dbReference type="InterPro" id="IPR023772">
    <property type="entry name" value="DNA-bd_HTH_TetR-type_CS"/>
</dbReference>
<dbReference type="Pfam" id="PF17918">
    <property type="entry name" value="TetR_C_15"/>
    <property type="match status" value="1"/>
</dbReference>
<dbReference type="InterPro" id="IPR050109">
    <property type="entry name" value="HTH-type_TetR-like_transc_reg"/>
</dbReference>
<keyword evidence="1 2" id="KW-0238">DNA-binding</keyword>
<dbReference type="RefSeq" id="WP_147139129.1">
    <property type="nucleotide sequence ID" value="NZ_BAABIJ010000002.1"/>
</dbReference>
<dbReference type="OrthoDB" id="5242390at2"/>
<evidence type="ECO:0000256" key="1">
    <source>
        <dbReference type="ARBA" id="ARBA00023125"/>
    </source>
</evidence>
<organism evidence="4 5">
    <name type="scientific">Stackebrandtia albiflava</name>
    <dbReference type="NCBI Taxonomy" id="406432"/>
    <lineage>
        <taxon>Bacteria</taxon>
        <taxon>Bacillati</taxon>
        <taxon>Actinomycetota</taxon>
        <taxon>Actinomycetes</taxon>
        <taxon>Glycomycetales</taxon>
        <taxon>Glycomycetaceae</taxon>
        <taxon>Stackebrandtia</taxon>
    </lineage>
</organism>
<dbReference type="PROSITE" id="PS50977">
    <property type="entry name" value="HTH_TETR_2"/>
    <property type="match status" value="1"/>
</dbReference>
<comment type="caution">
    <text evidence="4">The sequence shown here is derived from an EMBL/GenBank/DDBJ whole genome shotgun (WGS) entry which is preliminary data.</text>
</comment>
<dbReference type="PRINTS" id="PR00455">
    <property type="entry name" value="HTHTETR"/>
</dbReference>
<feature type="DNA-binding region" description="H-T-H motif" evidence="2">
    <location>
        <begin position="39"/>
        <end position="58"/>
    </location>
</feature>
<dbReference type="Proteomes" id="UP000321617">
    <property type="component" value="Unassembled WGS sequence"/>
</dbReference>
<evidence type="ECO:0000313" key="4">
    <source>
        <dbReference type="EMBL" id="TWJ12199.1"/>
    </source>
</evidence>
<dbReference type="PANTHER" id="PTHR30055">
    <property type="entry name" value="HTH-TYPE TRANSCRIPTIONAL REGULATOR RUTR"/>
    <property type="match status" value="1"/>
</dbReference>
<evidence type="ECO:0000313" key="5">
    <source>
        <dbReference type="Proteomes" id="UP000321617"/>
    </source>
</evidence>
<dbReference type="InterPro" id="IPR001647">
    <property type="entry name" value="HTH_TetR"/>
</dbReference>
<proteinExistence type="predicted"/>
<dbReference type="InterPro" id="IPR009057">
    <property type="entry name" value="Homeodomain-like_sf"/>
</dbReference>
<gene>
    <name evidence="4" type="ORF">LX16_2954</name>
</gene>
<dbReference type="AlphaFoldDB" id="A0A562V2S9"/>
<protein>
    <submittedName>
        <fullName evidence="4">TetR family transcriptional regulator</fullName>
    </submittedName>
</protein>
<dbReference type="PANTHER" id="PTHR30055:SF226">
    <property type="entry name" value="HTH-TYPE TRANSCRIPTIONAL REGULATOR PKSA"/>
    <property type="match status" value="1"/>
</dbReference>
<dbReference type="GO" id="GO:0000976">
    <property type="term" value="F:transcription cis-regulatory region binding"/>
    <property type="evidence" value="ECO:0007669"/>
    <property type="project" value="TreeGrafter"/>
</dbReference>
<dbReference type="SUPFAM" id="SSF46689">
    <property type="entry name" value="Homeodomain-like"/>
    <property type="match status" value="1"/>
</dbReference>
<evidence type="ECO:0000259" key="3">
    <source>
        <dbReference type="PROSITE" id="PS50977"/>
    </source>
</evidence>
<reference evidence="4 5" key="1">
    <citation type="journal article" date="2013" name="Stand. Genomic Sci.">
        <title>Genomic Encyclopedia of Type Strains, Phase I: The one thousand microbial genomes (KMG-I) project.</title>
        <authorList>
            <person name="Kyrpides N.C."/>
            <person name="Woyke T."/>
            <person name="Eisen J.A."/>
            <person name="Garrity G."/>
            <person name="Lilburn T.G."/>
            <person name="Beck B.J."/>
            <person name="Whitman W.B."/>
            <person name="Hugenholtz P."/>
            <person name="Klenk H.P."/>
        </authorList>
    </citation>
    <scope>NUCLEOTIDE SEQUENCE [LARGE SCALE GENOMIC DNA]</scope>
    <source>
        <strain evidence="4 5">DSM 45044</strain>
    </source>
</reference>
<accession>A0A562V2S9</accession>
<dbReference type="GO" id="GO:0003700">
    <property type="term" value="F:DNA-binding transcription factor activity"/>
    <property type="evidence" value="ECO:0007669"/>
    <property type="project" value="TreeGrafter"/>
</dbReference>
<dbReference type="EMBL" id="VLLL01000006">
    <property type="protein sequence ID" value="TWJ12199.1"/>
    <property type="molecule type" value="Genomic_DNA"/>
</dbReference>